<dbReference type="EC" id="6.5.1.4" evidence="2"/>
<dbReference type="STRING" id="1255658.FM114_14760"/>
<sequence>MAFSWKTLLTDVASTVLRDLLRQKTSSRRPSRSPAQRPSSSGATSYPGDFTGNPSIEYSPSDSPTPDPGEVVWGWVPFEEDHAQGKDRPILLIGRDGGWLLGLPLTSKDHDRDAAQEARAGRYWIDVGTGAWDRKGRPSEARVDRIVRISPDGVRRTGSAMDHQVFQQVADAVRGAH</sequence>
<feature type="compositionally biased region" description="Polar residues" evidence="1">
    <location>
        <begin position="52"/>
        <end position="64"/>
    </location>
</feature>
<dbReference type="SUPFAM" id="SSF50118">
    <property type="entry name" value="Cell growth inhibitor/plasmid maintenance toxic component"/>
    <property type="match status" value="1"/>
</dbReference>
<dbReference type="OrthoDB" id="5184628at2"/>
<dbReference type="Proteomes" id="UP000188342">
    <property type="component" value="Unassembled WGS sequence"/>
</dbReference>
<reference evidence="2 3" key="1">
    <citation type="submission" date="2017-02" db="EMBL/GenBank/DDBJ databases">
        <authorList>
            <person name="Peterson S.W."/>
        </authorList>
    </citation>
    <scope>NUCLEOTIDE SEQUENCE [LARGE SCALE GENOMIC DNA]</scope>
    <source>
        <strain evidence="2 3">LSP_Lj1</strain>
    </source>
</reference>
<gene>
    <name evidence="2" type="ORF">FM114_14760</name>
</gene>
<dbReference type="RefSeq" id="WP_094765908.1">
    <property type="nucleotide sequence ID" value="NZ_FUKQ01000056.1"/>
</dbReference>
<dbReference type="Pfam" id="PF02452">
    <property type="entry name" value="PemK_toxin"/>
    <property type="match status" value="1"/>
</dbReference>
<dbReference type="AlphaFoldDB" id="A0A1R4KII0"/>
<dbReference type="GO" id="GO:0003963">
    <property type="term" value="F:RNA-3'-phosphate cyclase activity"/>
    <property type="evidence" value="ECO:0007669"/>
    <property type="project" value="UniProtKB-EC"/>
</dbReference>
<dbReference type="EMBL" id="FUKQ01000056">
    <property type="protein sequence ID" value="SJN44035.1"/>
    <property type="molecule type" value="Genomic_DNA"/>
</dbReference>
<evidence type="ECO:0000256" key="1">
    <source>
        <dbReference type="SAM" id="MobiDB-lite"/>
    </source>
</evidence>
<keyword evidence="2" id="KW-0436">Ligase</keyword>
<feature type="compositionally biased region" description="Low complexity" evidence="1">
    <location>
        <begin position="32"/>
        <end position="41"/>
    </location>
</feature>
<protein>
    <submittedName>
        <fullName evidence="2">RNA 3'-terminal phosphate cyclase</fullName>
        <ecNumber evidence="2">6.5.1.4</ecNumber>
    </submittedName>
</protein>
<dbReference type="GO" id="GO:0003677">
    <property type="term" value="F:DNA binding"/>
    <property type="evidence" value="ECO:0007669"/>
    <property type="project" value="InterPro"/>
</dbReference>
<feature type="region of interest" description="Disordered" evidence="1">
    <location>
        <begin position="21"/>
        <end position="71"/>
    </location>
</feature>
<keyword evidence="3" id="KW-1185">Reference proteome</keyword>
<evidence type="ECO:0000313" key="3">
    <source>
        <dbReference type="Proteomes" id="UP000188342"/>
    </source>
</evidence>
<name>A0A1R4KII0_9ACTN</name>
<organism evidence="2 3">
    <name type="scientific">Luteococcus japonicus LSP_Lj1</name>
    <dbReference type="NCBI Taxonomy" id="1255658"/>
    <lineage>
        <taxon>Bacteria</taxon>
        <taxon>Bacillati</taxon>
        <taxon>Actinomycetota</taxon>
        <taxon>Actinomycetes</taxon>
        <taxon>Propionibacteriales</taxon>
        <taxon>Propionibacteriaceae</taxon>
        <taxon>Luteococcus</taxon>
    </lineage>
</organism>
<evidence type="ECO:0000313" key="2">
    <source>
        <dbReference type="EMBL" id="SJN44035.1"/>
    </source>
</evidence>
<proteinExistence type="predicted"/>
<dbReference type="InterPro" id="IPR003477">
    <property type="entry name" value="PemK-like"/>
</dbReference>
<accession>A0A1R4KII0</accession>